<feature type="signal peptide" evidence="2">
    <location>
        <begin position="1"/>
        <end position="23"/>
    </location>
</feature>
<reference evidence="4" key="1">
    <citation type="submission" date="2017-02" db="UniProtKB">
        <authorList>
            <consortium name="WormBaseParasite"/>
        </authorList>
    </citation>
    <scope>IDENTIFICATION</scope>
</reference>
<name>A0A0N5A4A0_PARTI</name>
<keyword evidence="3" id="KW-1185">Reference proteome</keyword>
<protein>
    <submittedName>
        <fullName evidence="4">UPAR/Ly6 domain-containing protein</fullName>
    </submittedName>
</protein>
<evidence type="ECO:0000313" key="4">
    <source>
        <dbReference type="WBParaSite" id="PTRK_0001644900.1"/>
    </source>
</evidence>
<dbReference type="Proteomes" id="UP000038045">
    <property type="component" value="Unplaced"/>
</dbReference>
<organism evidence="3 4">
    <name type="scientific">Parastrongyloides trichosuri</name>
    <name type="common">Possum-specific nematode worm</name>
    <dbReference type="NCBI Taxonomy" id="131310"/>
    <lineage>
        <taxon>Eukaryota</taxon>
        <taxon>Metazoa</taxon>
        <taxon>Ecdysozoa</taxon>
        <taxon>Nematoda</taxon>
        <taxon>Chromadorea</taxon>
        <taxon>Rhabditida</taxon>
        <taxon>Tylenchina</taxon>
        <taxon>Panagrolaimomorpha</taxon>
        <taxon>Strongyloidoidea</taxon>
        <taxon>Strongyloididae</taxon>
        <taxon>Parastrongyloides</taxon>
    </lineage>
</organism>
<proteinExistence type="predicted"/>
<keyword evidence="2" id="KW-0732">Signal</keyword>
<feature type="chain" id="PRO_5005892652" evidence="2">
    <location>
        <begin position="24"/>
        <end position="134"/>
    </location>
</feature>
<accession>A0A0N5A4A0</accession>
<keyword evidence="1" id="KW-1133">Transmembrane helix</keyword>
<feature type="transmembrane region" description="Helical" evidence="1">
    <location>
        <begin position="113"/>
        <end position="131"/>
    </location>
</feature>
<keyword evidence="1" id="KW-0472">Membrane</keyword>
<evidence type="ECO:0000256" key="1">
    <source>
        <dbReference type="SAM" id="Phobius"/>
    </source>
</evidence>
<keyword evidence="1" id="KW-0812">Transmembrane</keyword>
<evidence type="ECO:0000256" key="2">
    <source>
        <dbReference type="SAM" id="SignalP"/>
    </source>
</evidence>
<evidence type="ECO:0000313" key="3">
    <source>
        <dbReference type="Proteomes" id="UP000038045"/>
    </source>
</evidence>
<sequence>MVYKEKLLLKIIFFLLSNKFVSGNFLWCHQGGIKDYTPVQCSPSTHECFKFECEGIDSTFVARGCGVDGKTKSVGLKNESCFQAQSVCQHLGGISHCHICNDKYMCNSDNYKIHISYFSIALILSLGYIVFANF</sequence>
<dbReference type="AlphaFoldDB" id="A0A0N5A4A0"/>
<dbReference type="WBParaSite" id="PTRK_0001644900.1">
    <property type="protein sequence ID" value="PTRK_0001644900.1"/>
    <property type="gene ID" value="PTRK_0001644900"/>
</dbReference>